<keyword evidence="3 11" id="KW-0813">Transport</keyword>
<comment type="similarity">
    <text evidence="2 11">Belongs to the mitochondrial carrier (TC 2.A.29) family.</text>
</comment>
<dbReference type="Gene3D" id="1.50.40.10">
    <property type="entry name" value="Mitochondrial carrier domain"/>
    <property type="match status" value="2"/>
</dbReference>
<feature type="repeat" description="Solcar" evidence="10">
    <location>
        <begin position="161"/>
        <end position="253"/>
    </location>
</feature>
<dbReference type="PANTHER" id="PTHR45760:SF2">
    <property type="entry name" value="FI19922P1-RELATED"/>
    <property type="match status" value="1"/>
</dbReference>
<keyword evidence="5" id="KW-0677">Repeat</keyword>
<evidence type="ECO:0000256" key="8">
    <source>
        <dbReference type="ARBA" id="ARBA00023128"/>
    </source>
</evidence>
<evidence type="ECO:0000256" key="5">
    <source>
        <dbReference type="ARBA" id="ARBA00022737"/>
    </source>
</evidence>
<dbReference type="PANTHER" id="PTHR45760">
    <property type="entry name" value="FI19922P1-RELATED"/>
    <property type="match status" value="1"/>
</dbReference>
<dbReference type="PROSITE" id="PS50920">
    <property type="entry name" value="SOLCAR"/>
    <property type="match status" value="3"/>
</dbReference>
<dbReference type="Pfam" id="PF00153">
    <property type="entry name" value="Mito_carr"/>
    <property type="match status" value="3"/>
</dbReference>
<dbReference type="GO" id="GO:1990542">
    <property type="term" value="P:mitochondrial transmembrane transport"/>
    <property type="evidence" value="ECO:0007669"/>
    <property type="project" value="InterPro"/>
</dbReference>
<dbReference type="OrthoDB" id="1747031at2759"/>
<comment type="caution">
    <text evidence="12">The sequence shown here is derived from an EMBL/GenBank/DDBJ whole genome shotgun (WGS) entry which is preliminary data.</text>
</comment>
<keyword evidence="13" id="KW-1185">Reference proteome</keyword>
<evidence type="ECO:0000256" key="10">
    <source>
        <dbReference type="PROSITE-ProRule" id="PRU00282"/>
    </source>
</evidence>
<feature type="repeat" description="Solcar" evidence="10">
    <location>
        <begin position="24"/>
        <end position="154"/>
    </location>
</feature>
<reference evidence="13" key="1">
    <citation type="journal article" date="2016" name="Proc. Natl. Acad. Sci. U.S.A.">
        <title>Comparative genomics of biotechnologically important yeasts.</title>
        <authorList>
            <person name="Riley R."/>
            <person name="Haridas S."/>
            <person name="Wolfe K.H."/>
            <person name="Lopes M.R."/>
            <person name="Hittinger C.T."/>
            <person name="Goeker M."/>
            <person name="Salamov A.A."/>
            <person name="Wisecaver J.H."/>
            <person name="Long T.M."/>
            <person name="Calvey C.H."/>
            <person name="Aerts A.L."/>
            <person name="Barry K.W."/>
            <person name="Choi C."/>
            <person name="Clum A."/>
            <person name="Coughlan A.Y."/>
            <person name="Deshpande S."/>
            <person name="Douglass A.P."/>
            <person name="Hanson S.J."/>
            <person name="Klenk H.-P."/>
            <person name="LaButti K.M."/>
            <person name="Lapidus A."/>
            <person name="Lindquist E.A."/>
            <person name="Lipzen A.M."/>
            <person name="Meier-Kolthoff J.P."/>
            <person name="Ohm R.A."/>
            <person name="Otillar R.P."/>
            <person name="Pangilinan J.L."/>
            <person name="Peng Y."/>
            <person name="Rokas A."/>
            <person name="Rosa C.A."/>
            <person name="Scheuner C."/>
            <person name="Sibirny A.A."/>
            <person name="Slot J.C."/>
            <person name="Stielow J.B."/>
            <person name="Sun H."/>
            <person name="Kurtzman C.P."/>
            <person name="Blackwell M."/>
            <person name="Grigoriev I.V."/>
            <person name="Jeffries T.W."/>
        </authorList>
    </citation>
    <scope>NUCLEOTIDE SEQUENCE [LARGE SCALE GENOMIC DNA]</scope>
    <source>
        <strain evidence="13">NRRL Y-1626</strain>
    </source>
</reference>
<dbReference type="InterPro" id="IPR045315">
    <property type="entry name" value="Mtm1-like"/>
</dbReference>
<name>A0A1B7TBZ9_9ASCO</name>
<dbReference type="InterPro" id="IPR018108">
    <property type="entry name" value="MCP_transmembrane"/>
</dbReference>
<proteinExistence type="inferred from homology"/>
<gene>
    <name evidence="12" type="ORF">HANVADRAFT_53313</name>
</gene>
<dbReference type="EMBL" id="LXPE01000021">
    <property type="protein sequence ID" value="OBA26250.1"/>
    <property type="molecule type" value="Genomic_DNA"/>
</dbReference>
<evidence type="ECO:0000256" key="7">
    <source>
        <dbReference type="ARBA" id="ARBA00022989"/>
    </source>
</evidence>
<evidence type="ECO:0000256" key="1">
    <source>
        <dbReference type="ARBA" id="ARBA00004448"/>
    </source>
</evidence>
<dbReference type="GO" id="GO:0005743">
    <property type="term" value="C:mitochondrial inner membrane"/>
    <property type="evidence" value="ECO:0007669"/>
    <property type="project" value="UniProtKB-SubCell"/>
</dbReference>
<feature type="repeat" description="Solcar" evidence="10">
    <location>
        <begin position="272"/>
        <end position="374"/>
    </location>
</feature>
<organism evidence="12 13">
    <name type="scientific">Hanseniaspora valbyensis NRRL Y-1626</name>
    <dbReference type="NCBI Taxonomy" id="766949"/>
    <lineage>
        <taxon>Eukaryota</taxon>
        <taxon>Fungi</taxon>
        <taxon>Dikarya</taxon>
        <taxon>Ascomycota</taxon>
        <taxon>Saccharomycotina</taxon>
        <taxon>Saccharomycetes</taxon>
        <taxon>Saccharomycodales</taxon>
        <taxon>Saccharomycodaceae</taxon>
        <taxon>Hanseniaspora</taxon>
    </lineage>
</organism>
<keyword evidence="8" id="KW-0496">Mitochondrion</keyword>
<dbReference type="InterPro" id="IPR023395">
    <property type="entry name" value="MCP_dom_sf"/>
</dbReference>
<evidence type="ECO:0000256" key="4">
    <source>
        <dbReference type="ARBA" id="ARBA00022692"/>
    </source>
</evidence>
<protein>
    <submittedName>
        <fullName evidence="12">Mitochondrial carrier</fullName>
    </submittedName>
</protein>
<keyword evidence="9 10" id="KW-0472">Membrane</keyword>
<dbReference type="SUPFAM" id="SSF103506">
    <property type="entry name" value="Mitochondrial carrier"/>
    <property type="match status" value="1"/>
</dbReference>
<evidence type="ECO:0000256" key="2">
    <source>
        <dbReference type="ARBA" id="ARBA00006375"/>
    </source>
</evidence>
<dbReference type="Proteomes" id="UP000092321">
    <property type="component" value="Unassembled WGS sequence"/>
</dbReference>
<comment type="subcellular location">
    <subcellularLocation>
        <location evidence="1">Mitochondrion inner membrane</location>
        <topology evidence="1">Multi-pass membrane protein</topology>
    </subcellularLocation>
</comment>
<evidence type="ECO:0000313" key="13">
    <source>
        <dbReference type="Proteomes" id="UP000092321"/>
    </source>
</evidence>
<evidence type="ECO:0000256" key="9">
    <source>
        <dbReference type="ARBA" id="ARBA00023136"/>
    </source>
</evidence>
<evidence type="ECO:0000256" key="11">
    <source>
        <dbReference type="RuleBase" id="RU000488"/>
    </source>
</evidence>
<evidence type="ECO:0000313" key="12">
    <source>
        <dbReference type="EMBL" id="OBA26250.1"/>
    </source>
</evidence>
<sequence>MASSSSLQNNINNNVSMSNKEPQLSLYNRMLSATAGSFLTSLFLTPMDVVRVRLQQQEMLEEFQKTGCDCATVSSNINESHVKKFSKHLFWEENCFSNLHCKDQKQFSSTLDAFKKISTNEGVATLWRGISLTLLMAIPANVIYYSGYEGLRDVSPLKHNYETFNALICGAGARVVAATCIAPIELLRTRLQSIPAGQGVSSFTILNDLLLETKKEMSSLGYKSLFKGLEITLWRDVPFSAIYWASYESMKKNLNFMEVSNHNNNKNEGFLEHFTKSFIAGSISGTIAGVITHPFDVGKTRLQIAMQERENGSSNLQRKQAVNFQNNRNMFAYLNAIRKNEGTLALYAGITPRIIKIAPSCAIMISTYEVGKKLLS</sequence>
<keyword evidence="4 10" id="KW-0812">Transmembrane</keyword>
<evidence type="ECO:0000256" key="6">
    <source>
        <dbReference type="ARBA" id="ARBA00022792"/>
    </source>
</evidence>
<dbReference type="AlphaFoldDB" id="A0A1B7TBZ9"/>
<keyword evidence="7" id="KW-1133">Transmembrane helix</keyword>
<accession>A0A1B7TBZ9</accession>
<keyword evidence="6" id="KW-0999">Mitochondrion inner membrane</keyword>
<evidence type="ECO:0000256" key="3">
    <source>
        <dbReference type="ARBA" id="ARBA00022448"/>
    </source>
</evidence>